<evidence type="ECO:0000313" key="2">
    <source>
        <dbReference type="EMBL" id="MBS0124271.1"/>
    </source>
</evidence>
<gene>
    <name evidence="2" type="ORF">KB874_08985</name>
</gene>
<dbReference type="Proteomes" id="UP000681356">
    <property type="component" value="Unassembled WGS sequence"/>
</dbReference>
<evidence type="ECO:0000259" key="1">
    <source>
        <dbReference type="Pfam" id="PF07007"/>
    </source>
</evidence>
<dbReference type="Pfam" id="PF07007">
    <property type="entry name" value="LprI"/>
    <property type="match status" value="1"/>
</dbReference>
<name>A0A8J7WF69_9RHOB</name>
<dbReference type="InterPro" id="IPR009739">
    <property type="entry name" value="LprI-like_N"/>
</dbReference>
<accession>A0A8J7WF69</accession>
<feature type="domain" description="Lysozyme inhibitor LprI-like N-terminal" evidence="1">
    <location>
        <begin position="36"/>
        <end position="138"/>
    </location>
</feature>
<organism evidence="2 3">
    <name type="scientific">Thetidibacter halocola</name>
    <dbReference type="NCBI Taxonomy" id="2827239"/>
    <lineage>
        <taxon>Bacteria</taxon>
        <taxon>Pseudomonadati</taxon>
        <taxon>Pseudomonadota</taxon>
        <taxon>Alphaproteobacteria</taxon>
        <taxon>Rhodobacterales</taxon>
        <taxon>Roseobacteraceae</taxon>
        <taxon>Thetidibacter</taxon>
    </lineage>
</organism>
<dbReference type="Gene3D" id="1.20.1270.180">
    <property type="match status" value="1"/>
</dbReference>
<keyword evidence="3" id="KW-1185">Reference proteome</keyword>
<evidence type="ECO:0000313" key="3">
    <source>
        <dbReference type="Proteomes" id="UP000681356"/>
    </source>
</evidence>
<sequence length="144" mass="15260">MPAAAQDLVFSPQPTQACLASGQPFDQCIGLAADACTAANGYATVVQGGCLSREAEWWDGRLNAAYQRAMAGAKQSDSQSGQYAPSQAKALRAMQRAWIPFRDETCSFEASQWGGGTGAGPAFAACLMRLTAYQTHYLENIGLN</sequence>
<comment type="caution">
    <text evidence="2">The sequence shown here is derived from an EMBL/GenBank/DDBJ whole genome shotgun (WGS) entry which is preliminary data.</text>
</comment>
<dbReference type="AlphaFoldDB" id="A0A8J7WF69"/>
<protein>
    <submittedName>
        <fullName evidence="2">DUF1311 domain-containing protein</fullName>
    </submittedName>
</protein>
<proteinExistence type="predicted"/>
<reference evidence="2" key="1">
    <citation type="submission" date="2021-04" db="EMBL/GenBank/DDBJ databases">
        <authorList>
            <person name="Yoon J."/>
        </authorList>
    </citation>
    <scope>NUCLEOTIDE SEQUENCE</scope>
    <source>
        <strain evidence="2">KMU-90</strain>
    </source>
</reference>
<dbReference type="EMBL" id="JAGTUU010000003">
    <property type="protein sequence ID" value="MBS0124271.1"/>
    <property type="molecule type" value="Genomic_DNA"/>
</dbReference>